<keyword evidence="2" id="KW-1185">Reference proteome</keyword>
<dbReference type="CDD" id="cd14728">
    <property type="entry name" value="Ere-like"/>
    <property type="match status" value="1"/>
</dbReference>
<dbReference type="Gene3D" id="3.30.1870.10">
    <property type="entry name" value="EreA-like, domain 2"/>
    <property type="match status" value="1"/>
</dbReference>
<protein>
    <submittedName>
        <fullName evidence="1">Erythromycin esterase-like enzyme</fullName>
    </submittedName>
</protein>
<dbReference type="PIRSF" id="PIRSF036794">
    <property type="entry name" value="UCP_erythr_ester"/>
    <property type="match status" value="1"/>
</dbReference>
<dbReference type="AlphaFoldDB" id="M4NCY4"/>
<dbReference type="Gene3D" id="3.40.1660.10">
    <property type="entry name" value="EreA-like (biosynthetic domain)"/>
    <property type="match status" value="1"/>
</dbReference>
<dbReference type="InterPro" id="IPR014622">
    <property type="entry name" value="UCP036794_erythomycin"/>
</dbReference>
<dbReference type="Pfam" id="PF05139">
    <property type="entry name" value="Erythro_esteras"/>
    <property type="match status" value="1"/>
</dbReference>
<dbReference type="SUPFAM" id="SSF159501">
    <property type="entry name" value="EreA/ChaN-like"/>
    <property type="match status" value="1"/>
</dbReference>
<proteinExistence type="predicted"/>
<evidence type="ECO:0000313" key="2">
    <source>
        <dbReference type="Proteomes" id="UP000011859"/>
    </source>
</evidence>
<gene>
    <name evidence="1" type="ORF">R2APBS1_1421</name>
</gene>
<dbReference type="eggNOG" id="COG2312">
    <property type="taxonomic scope" value="Bacteria"/>
</dbReference>
<sequence length="443" mass="49973">MIVRHPPLLDAIRDAAVPLDGDDRDYDPLLRMVGERPFVLLGEASHGTHEFYAMREEITRRLIGELGFDAVAVEADWPDAYRLNRHVRGVGDASIDEAFGDFRRFPTWMWRNHAVRGFIQWLRARNAGLPAAARAGFYGLDLYSLYRSADAVIDYLEAVDPDQAMLARRLYVALDHVREPQTYGFEAATGLRPPCRDAAAALLVELLRKAPAYLAEDGPAARDEQFFAERNAHVVLHAEQYYRAMFGGRSNTWNLRDAHMVDTLFALRRHLRAQGRQGRIVVWAHNSHLGDARATQMGERGEWNVGQLLREQAGAAQALLVGFTTYTGHVTAAHDWDAPAERRWVRPAHKDSCEHLLYTSGLDRFFLPLSGTLAEGLTAPLLERAIGVVYRPETELASHYFSASLSRQFDALFHLDETSAVEPLDITEHWTRHEPPDTYPSGL</sequence>
<dbReference type="EMBL" id="CP003470">
    <property type="protein sequence ID" value="AGG88570.1"/>
    <property type="molecule type" value="Genomic_DNA"/>
</dbReference>
<dbReference type="KEGG" id="rhd:R2APBS1_1421"/>
<organism evidence="1 2">
    <name type="scientific">Rhodanobacter denitrificans</name>
    <dbReference type="NCBI Taxonomy" id="666685"/>
    <lineage>
        <taxon>Bacteria</taxon>
        <taxon>Pseudomonadati</taxon>
        <taxon>Pseudomonadota</taxon>
        <taxon>Gammaproteobacteria</taxon>
        <taxon>Lysobacterales</taxon>
        <taxon>Rhodanobacteraceae</taxon>
        <taxon>Rhodanobacter</taxon>
    </lineage>
</organism>
<accession>M4NCY4</accession>
<dbReference type="STRING" id="666685.R2APBS1_1421"/>
<evidence type="ECO:0000313" key="1">
    <source>
        <dbReference type="EMBL" id="AGG88570.1"/>
    </source>
</evidence>
<name>M4NCY4_9GAMM</name>
<dbReference type="HOGENOM" id="CLU_026490_1_0_6"/>
<dbReference type="PANTHER" id="PTHR31299">
    <property type="entry name" value="ESTERASE, PUTATIVE (AFU_ORTHOLOGUE AFUA_1G05850)-RELATED"/>
    <property type="match status" value="1"/>
</dbReference>
<dbReference type="PANTHER" id="PTHR31299:SF0">
    <property type="entry name" value="ESTERASE, PUTATIVE (AFU_ORTHOLOGUE AFUA_1G05850)-RELATED"/>
    <property type="match status" value="1"/>
</dbReference>
<dbReference type="RefSeq" id="WP_015447385.1">
    <property type="nucleotide sequence ID" value="NC_020541.1"/>
</dbReference>
<dbReference type="InterPro" id="IPR052036">
    <property type="entry name" value="Hydrolase/PRTase-associated"/>
</dbReference>
<dbReference type="GO" id="GO:0046677">
    <property type="term" value="P:response to antibiotic"/>
    <property type="evidence" value="ECO:0007669"/>
    <property type="project" value="InterPro"/>
</dbReference>
<dbReference type="Proteomes" id="UP000011859">
    <property type="component" value="Chromosome"/>
</dbReference>
<dbReference type="InterPro" id="IPR007815">
    <property type="entry name" value="Emycin_Estase"/>
</dbReference>
<dbReference type="Gene3D" id="1.20.1440.30">
    <property type="entry name" value="Biosynthetic Protein domain"/>
    <property type="match status" value="1"/>
</dbReference>
<reference evidence="1 2" key="1">
    <citation type="submission" date="2012-04" db="EMBL/GenBank/DDBJ databases">
        <title>Complete genome of Rhodanobacter sp. 2APBS1.</title>
        <authorList>
            <consortium name="US DOE Joint Genome Institute"/>
            <person name="Huntemann M."/>
            <person name="Wei C.-L."/>
            <person name="Han J."/>
            <person name="Detter J.C."/>
            <person name="Han C."/>
            <person name="Tapia R."/>
            <person name="Munk A.C.C."/>
            <person name="Chen A."/>
            <person name="Krypides N."/>
            <person name="Mavromatis K."/>
            <person name="Markowitz V."/>
            <person name="Szeto E."/>
            <person name="Ivanova N."/>
            <person name="Mikhailova N."/>
            <person name="Ovchinnikova G."/>
            <person name="Pagani I."/>
            <person name="Pati A."/>
            <person name="Goodwin L."/>
            <person name="Peters L."/>
            <person name="Pitluck S."/>
            <person name="Woyke T."/>
            <person name="Prakash O."/>
            <person name="Elkins J."/>
            <person name="Brown S."/>
            <person name="Palumbo A."/>
            <person name="Hemme C."/>
            <person name="Zhou J."/>
            <person name="Watson D."/>
            <person name="Jardine P."/>
            <person name="Kostka J."/>
            <person name="Green S."/>
        </authorList>
    </citation>
    <scope>NUCLEOTIDE SEQUENCE [LARGE SCALE GENOMIC DNA]</scope>
    <source>
        <strain evidence="1 2">2APBS1</strain>
    </source>
</reference>